<dbReference type="SFLD" id="SFLDG01062">
    <property type="entry name" value="methyltransferase_(Class_A)"/>
    <property type="match status" value="1"/>
</dbReference>
<keyword evidence="3" id="KW-0004">4Fe-4S</keyword>
<dbReference type="PANTHER" id="PTHR30544:SF5">
    <property type="entry name" value="RADICAL SAM CORE DOMAIN-CONTAINING PROTEIN"/>
    <property type="match status" value="1"/>
</dbReference>
<keyword evidence="4" id="KW-0963">Cytoplasm</keyword>
<dbReference type="InterPro" id="IPR058240">
    <property type="entry name" value="rSAM_sf"/>
</dbReference>
<evidence type="ECO:0000256" key="5">
    <source>
        <dbReference type="ARBA" id="ARBA00022552"/>
    </source>
</evidence>
<dbReference type="HAMAP" id="MF_01849">
    <property type="entry name" value="RNA_methyltr_RlmN"/>
    <property type="match status" value="1"/>
</dbReference>
<dbReference type="SFLD" id="SFLDS00029">
    <property type="entry name" value="Radical_SAM"/>
    <property type="match status" value="1"/>
</dbReference>
<dbReference type="InterPro" id="IPR004383">
    <property type="entry name" value="rRNA_lsu_MTrfase_RlmN/Cfr"/>
</dbReference>
<organism evidence="13 14">
    <name type="scientific">[Myrmecia] bisecta</name>
    <dbReference type="NCBI Taxonomy" id="41462"/>
    <lineage>
        <taxon>Eukaryota</taxon>
        <taxon>Viridiplantae</taxon>
        <taxon>Chlorophyta</taxon>
        <taxon>core chlorophytes</taxon>
        <taxon>Trebouxiophyceae</taxon>
        <taxon>Trebouxiales</taxon>
        <taxon>Trebouxiaceae</taxon>
        <taxon>Myrmecia</taxon>
    </lineage>
</organism>
<dbReference type="Proteomes" id="UP001489004">
    <property type="component" value="Unassembled WGS sequence"/>
</dbReference>
<dbReference type="PROSITE" id="PS51918">
    <property type="entry name" value="RADICAL_SAM"/>
    <property type="match status" value="1"/>
</dbReference>
<dbReference type="AlphaFoldDB" id="A0AAW1P438"/>
<protein>
    <recommendedName>
        <fullName evidence="12">Radical SAM core domain-containing protein</fullName>
    </recommendedName>
</protein>
<evidence type="ECO:0000256" key="1">
    <source>
        <dbReference type="ARBA" id="ARBA00001966"/>
    </source>
</evidence>
<evidence type="ECO:0000313" key="13">
    <source>
        <dbReference type="EMBL" id="KAK9803300.1"/>
    </source>
</evidence>
<name>A0AAW1P438_9CHLO</name>
<accession>A0AAW1P438</accession>
<dbReference type="GO" id="GO:0030488">
    <property type="term" value="P:tRNA methylation"/>
    <property type="evidence" value="ECO:0007669"/>
    <property type="project" value="InterPro"/>
</dbReference>
<evidence type="ECO:0000256" key="7">
    <source>
        <dbReference type="ARBA" id="ARBA00022679"/>
    </source>
</evidence>
<evidence type="ECO:0000313" key="14">
    <source>
        <dbReference type="Proteomes" id="UP001489004"/>
    </source>
</evidence>
<proteinExistence type="inferred from homology"/>
<gene>
    <name evidence="13" type="ORF">WJX72_009998</name>
</gene>
<dbReference type="PIRSF" id="PIRSF006004">
    <property type="entry name" value="CHP00048"/>
    <property type="match status" value="1"/>
</dbReference>
<keyword evidence="14" id="KW-1185">Reference proteome</keyword>
<dbReference type="Gene3D" id="1.10.150.530">
    <property type="match status" value="1"/>
</dbReference>
<dbReference type="SUPFAM" id="SSF102114">
    <property type="entry name" value="Radical SAM enzymes"/>
    <property type="match status" value="1"/>
</dbReference>
<dbReference type="InterPro" id="IPR040072">
    <property type="entry name" value="Methyltransferase_A"/>
</dbReference>
<evidence type="ECO:0000256" key="3">
    <source>
        <dbReference type="ARBA" id="ARBA00022485"/>
    </source>
</evidence>
<evidence type="ECO:0000259" key="12">
    <source>
        <dbReference type="PROSITE" id="PS51918"/>
    </source>
</evidence>
<dbReference type="SFLD" id="SFLDF00275">
    <property type="entry name" value="adenosine_C2_methyltransferase"/>
    <property type="match status" value="1"/>
</dbReference>
<dbReference type="Pfam" id="PF04055">
    <property type="entry name" value="Radical_SAM"/>
    <property type="match status" value="1"/>
</dbReference>
<keyword evidence="5" id="KW-0698">rRNA processing</keyword>
<dbReference type="GO" id="GO:0070475">
    <property type="term" value="P:rRNA base methylation"/>
    <property type="evidence" value="ECO:0007669"/>
    <property type="project" value="InterPro"/>
</dbReference>
<keyword evidence="6" id="KW-0489">Methyltransferase</keyword>
<evidence type="ECO:0000256" key="9">
    <source>
        <dbReference type="ARBA" id="ARBA00022723"/>
    </source>
</evidence>
<evidence type="ECO:0000256" key="8">
    <source>
        <dbReference type="ARBA" id="ARBA00022691"/>
    </source>
</evidence>
<keyword evidence="10" id="KW-0408">Iron</keyword>
<dbReference type="EMBL" id="JALJOR010000022">
    <property type="protein sequence ID" value="KAK9803300.1"/>
    <property type="molecule type" value="Genomic_DNA"/>
</dbReference>
<comment type="cofactor">
    <cofactor evidence="1">
        <name>[4Fe-4S] cluster</name>
        <dbReference type="ChEBI" id="CHEBI:49883"/>
    </cofactor>
</comment>
<evidence type="ECO:0000256" key="10">
    <source>
        <dbReference type="ARBA" id="ARBA00023004"/>
    </source>
</evidence>
<dbReference type="Gene3D" id="3.20.20.70">
    <property type="entry name" value="Aldolase class I"/>
    <property type="match status" value="1"/>
</dbReference>
<comment type="subcellular location">
    <subcellularLocation>
        <location evidence="2">Cytoplasm</location>
    </subcellularLocation>
</comment>
<evidence type="ECO:0000256" key="11">
    <source>
        <dbReference type="ARBA" id="ARBA00023014"/>
    </source>
</evidence>
<keyword evidence="9" id="KW-0479">Metal-binding</keyword>
<reference evidence="13 14" key="1">
    <citation type="journal article" date="2024" name="Nat. Commun.">
        <title>Phylogenomics reveals the evolutionary origins of lichenization in chlorophyte algae.</title>
        <authorList>
            <person name="Puginier C."/>
            <person name="Libourel C."/>
            <person name="Otte J."/>
            <person name="Skaloud P."/>
            <person name="Haon M."/>
            <person name="Grisel S."/>
            <person name="Petersen M."/>
            <person name="Berrin J.G."/>
            <person name="Delaux P.M."/>
            <person name="Dal Grande F."/>
            <person name="Keller J."/>
        </authorList>
    </citation>
    <scope>NUCLEOTIDE SEQUENCE [LARGE SCALE GENOMIC DNA]</scope>
    <source>
        <strain evidence="13 14">SAG 2043</strain>
    </source>
</reference>
<keyword evidence="8" id="KW-0949">S-adenosyl-L-methionine</keyword>
<dbReference type="FunFam" id="3.20.20.70:FF:000014">
    <property type="entry name" value="Probable dual-specificity RNA methyltransferase RlmN"/>
    <property type="match status" value="1"/>
</dbReference>
<dbReference type="GO" id="GO:0046872">
    <property type="term" value="F:metal ion binding"/>
    <property type="evidence" value="ECO:0007669"/>
    <property type="project" value="UniProtKB-KW"/>
</dbReference>
<dbReference type="InterPro" id="IPR007197">
    <property type="entry name" value="rSAM"/>
</dbReference>
<dbReference type="CDD" id="cd01335">
    <property type="entry name" value="Radical_SAM"/>
    <property type="match status" value="1"/>
</dbReference>
<evidence type="ECO:0000256" key="2">
    <source>
        <dbReference type="ARBA" id="ARBA00004496"/>
    </source>
</evidence>
<keyword evidence="7" id="KW-0808">Transferase</keyword>
<dbReference type="NCBIfam" id="TIGR00048">
    <property type="entry name" value="rRNA_mod_RlmN"/>
    <property type="match status" value="1"/>
</dbReference>
<feature type="domain" description="Radical SAM core" evidence="12">
    <location>
        <begin position="158"/>
        <end position="388"/>
    </location>
</feature>
<dbReference type="InterPro" id="IPR013785">
    <property type="entry name" value="Aldolase_TIM"/>
</dbReference>
<dbReference type="GO" id="GO:0005737">
    <property type="term" value="C:cytoplasm"/>
    <property type="evidence" value="ECO:0007669"/>
    <property type="project" value="UniProtKB-SubCell"/>
</dbReference>
<dbReference type="GO" id="GO:0008173">
    <property type="term" value="F:RNA methyltransferase activity"/>
    <property type="evidence" value="ECO:0007669"/>
    <property type="project" value="InterPro"/>
</dbReference>
<dbReference type="InterPro" id="IPR027492">
    <property type="entry name" value="RNA_MTrfase_RlmN"/>
</dbReference>
<dbReference type="GO" id="GO:0051539">
    <property type="term" value="F:4 iron, 4 sulfur cluster binding"/>
    <property type="evidence" value="ECO:0007669"/>
    <property type="project" value="UniProtKB-KW"/>
</dbReference>
<evidence type="ECO:0000256" key="4">
    <source>
        <dbReference type="ARBA" id="ARBA00022490"/>
    </source>
</evidence>
<dbReference type="PANTHER" id="PTHR30544">
    <property type="entry name" value="23S RRNA METHYLTRANSFERASE"/>
    <property type="match status" value="1"/>
</dbReference>
<comment type="caution">
    <text evidence="13">The sequence shown here is derived from an EMBL/GenBank/DDBJ whole genome shotgun (WGS) entry which is preliminary data.</text>
</comment>
<keyword evidence="11" id="KW-0411">Iron-sulfur</keyword>
<sequence>MSGQVSKQLQDGYALRVRSKLLGVTDGRWDQQDVQVVQEALKDAQEVVSRRQLNKKGSAQVLLGRTVEELAEIAKASGQPAYRGKQLHDGLMHGARSVDDITNVPKALKQQLVQQGYKSGRSVLHHTVTARDGTRKFLLQLHDGRVVETVGIPVDDADHARLTVCVSSQVGCPMRCSFCATGKGGFARNLMPHEIVDQVLTVQEEFGTRVSNVVFMGMGEPLLNLPSVLHAHEMLNKDMGIGARHITISTVGVPNAIMRLAAQNLQSTLAISIHAANQRLREQIIPSAKAYPLEVLMMDCHQYFATTGRRVTFEYTLMAKVNDSPDQAEELALLLKRFDLKSHVNLIPWNPVDETEFQRPSKAAVRAFAAVLERHHVPVSVRITRGLEAAAACGQLRNQHQKVPLESFAAAT</sequence>
<evidence type="ECO:0000256" key="6">
    <source>
        <dbReference type="ARBA" id="ARBA00022603"/>
    </source>
</evidence>